<comment type="caution">
    <text evidence="1">The sequence shown here is derived from an EMBL/GenBank/DDBJ whole genome shotgun (WGS) entry which is preliminary data.</text>
</comment>
<proteinExistence type="predicted"/>
<accession>A0A0F9GJ60</accession>
<dbReference type="AlphaFoldDB" id="A0A0F9GJ60"/>
<name>A0A0F9GJ60_9ZZZZ</name>
<protein>
    <submittedName>
        <fullName evidence="1">Uncharacterized protein</fullName>
    </submittedName>
</protein>
<reference evidence="1" key="1">
    <citation type="journal article" date="2015" name="Nature">
        <title>Complex archaea that bridge the gap between prokaryotes and eukaryotes.</title>
        <authorList>
            <person name="Spang A."/>
            <person name="Saw J.H."/>
            <person name="Jorgensen S.L."/>
            <person name="Zaremba-Niedzwiedzka K."/>
            <person name="Martijn J."/>
            <person name="Lind A.E."/>
            <person name="van Eijk R."/>
            <person name="Schleper C."/>
            <person name="Guy L."/>
            <person name="Ettema T.J."/>
        </authorList>
    </citation>
    <scope>NUCLEOTIDE SEQUENCE</scope>
</reference>
<dbReference type="EMBL" id="LAZR01028240">
    <property type="protein sequence ID" value="KKL63237.1"/>
    <property type="molecule type" value="Genomic_DNA"/>
</dbReference>
<gene>
    <name evidence="1" type="ORF">LCGC14_2177150</name>
</gene>
<organism evidence="1">
    <name type="scientific">marine sediment metagenome</name>
    <dbReference type="NCBI Taxonomy" id="412755"/>
    <lineage>
        <taxon>unclassified sequences</taxon>
        <taxon>metagenomes</taxon>
        <taxon>ecological metagenomes</taxon>
    </lineage>
</organism>
<evidence type="ECO:0000313" key="1">
    <source>
        <dbReference type="EMBL" id="KKL63237.1"/>
    </source>
</evidence>
<feature type="non-terminal residue" evidence="1">
    <location>
        <position position="1"/>
    </location>
</feature>
<sequence>YGEAGLALACGVGLSREALREQGKQIAKDVGLAK</sequence>